<proteinExistence type="predicted"/>
<evidence type="ECO:0000256" key="3">
    <source>
        <dbReference type="SAM" id="SignalP"/>
    </source>
</evidence>
<dbReference type="GO" id="GO:0004806">
    <property type="term" value="F:triacylglycerol lipase activity"/>
    <property type="evidence" value="ECO:0007669"/>
    <property type="project" value="TreeGrafter"/>
</dbReference>
<keyword evidence="6" id="KW-1185">Reference proteome</keyword>
<reference evidence="5 6" key="1">
    <citation type="journal article" date="2015" name="Int. J. Syst. Evol. Microbiol.">
        <title>Micromonospora costi sp. nov., isolated from a leaf of Costus speciosus.</title>
        <authorList>
            <person name="Thawai C."/>
        </authorList>
    </citation>
    <scope>NUCLEOTIDE SEQUENCE [LARGE SCALE GENOMIC DNA]</scope>
    <source>
        <strain evidence="5 6">CS1-12</strain>
    </source>
</reference>
<organism evidence="5 6">
    <name type="scientific">Micromonospora costi</name>
    <dbReference type="NCBI Taxonomy" id="1530042"/>
    <lineage>
        <taxon>Bacteria</taxon>
        <taxon>Bacillati</taxon>
        <taxon>Actinomycetota</taxon>
        <taxon>Actinomycetes</taxon>
        <taxon>Micromonosporales</taxon>
        <taxon>Micromonosporaceae</taxon>
        <taxon>Micromonospora</taxon>
    </lineage>
</organism>
<feature type="active site" evidence="1">
    <location>
        <position position="268"/>
    </location>
</feature>
<dbReference type="GO" id="GO:0019433">
    <property type="term" value="P:triglyceride catabolic process"/>
    <property type="evidence" value="ECO:0007669"/>
    <property type="project" value="TreeGrafter"/>
</dbReference>
<dbReference type="PANTHER" id="PTHR37981:SF1">
    <property type="entry name" value="SGNH HYDROLASE-TYPE ESTERASE DOMAIN-CONTAINING PROTEIN"/>
    <property type="match status" value="1"/>
</dbReference>
<dbReference type="SUPFAM" id="SSF52266">
    <property type="entry name" value="SGNH hydrolase"/>
    <property type="match status" value="1"/>
</dbReference>
<feature type="disulfide bond" evidence="2">
    <location>
        <begin position="80"/>
        <end position="105"/>
    </location>
</feature>
<evidence type="ECO:0000256" key="1">
    <source>
        <dbReference type="PIRSR" id="PIRSR637460-1"/>
    </source>
</evidence>
<gene>
    <name evidence="5" type="ORF">D7193_13520</name>
</gene>
<evidence type="ECO:0000313" key="5">
    <source>
        <dbReference type="EMBL" id="RKN55642.1"/>
    </source>
</evidence>
<keyword evidence="5" id="KW-0378">Hydrolase</keyword>
<feature type="chain" id="PRO_5038424540" evidence="3">
    <location>
        <begin position="27"/>
        <end position="287"/>
    </location>
</feature>
<evidence type="ECO:0000313" key="6">
    <source>
        <dbReference type="Proteomes" id="UP000279968"/>
    </source>
</evidence>
<evidence type="ECO:0000259" key="4">
    <source>
        <dbReference type="Pfam" id="PF13472"/>
    </source>
</evidence>
<feature type="signal peptide" evidence="3">
    <location>
        <begin position="1"/>
        <end position="26"/>
    </location>
</feature>
<dbReference type="Pfam" id="PF13472">
    <property type="entry name" value="Lipase_GDSL_2"/>
    <property type="match status" value="1"/>
</dbReference>
<dbReference type="InterPro" id="IPR013830">
    <property type="entry name" value="SGNH_hydro"/>
</dbReference>
<dbReference type="Gene3D" id="3.40.50.1110">
    <property type="entry name" value="SGNH hydrolase"/>
    <property type="match status" value="1"/>
</dbReference>
<dbReference type="InterPro" id="IPR036514">
    <property type="entry name" value="SGNH_hydro_sf"/>
</dbReference>
<comment type="caution">
    <text evidence="5">The sequence shown here is derived from an EMBL/GenBank/DDBJ whole genome shotgun (WGS) entry which is preliminary data.</text>
</comment>
<keyword evidence="2" id="KW-1015">Disulfide bond</keyword>
<dbReference type="EMBL" id="RBAN01000002">
    <property type="protein sequence ID" value="RKN55642.1"/>
    <property type="molecule type" value="Genomic_DNA"/>
</dbReference>
<dbReference type="Proteomes" id="UP000279968">
    <property type="component" value="Unassembled WGS sequence"/>
</dbReference>
<dbReference type="InterPro" id="IPR037460">
    <property type="entry name" value="SEST-like"/>
</dbReference>
<dbReference type="CDD" id="cd01823">
    <property type="entry name" value="SEST_like"/>
    <property type="match status" value="1"/>
</dbReference>
<dbReference type="RefSeq" id="WP_120779826.1">
    <property type="nucleotide sequence ID" value="NZ_JBHLUP010000002.1"/>
</dbReference>
<dbReference type="OrthoDB" id="5503950at2"/>
<sequence>MPHRPLARALAALVALLAATLGAVFAAPVAAGAATTNQTATANANQTAAANQATAAVNYVALGDSYSSGVGAGPYDWSTCLRSQKSYAPLWAAAHGVSNFAFPACGGAVTADVINGQVAALSASTTLVTITIGGNDAGFADVITSCRFGSTSTCTNAVNESRAFATGTLPGRLDATYAAIRTRAPNARLIVLGYPRLFELNSCGWLAMSVYKRTILNDAADLLATVIAGRAAAAGATFVDTRPYFAGHGVCAGDPWINDISGVIEAYHPDADGYRYGYLAALNAVTG</sequence>
<protein>
    <submittedName>
        <fullName evidence="5">SGNH/GDSL hydrolase family protein</fullName>
    </submittedName>
</protein>
<feature type="disulfide bond" evidence="2">
    <location>
        <begin position="146"/>
        <end position="154"/>
    </location>
</feature>
<feature type="domain" description="SGNH hydrolase-type esterase" evidence="4">
    <location>
        <begin position="61"/>
        <end position="275"/>
    </location>
</feature>
<dbReference type="PANTHER" id="PTHR37981">
    <property type="entry name" value="LIPASE 2"/>
    <property type="match status" value="1"/>
</dbReference>
<keyword evidence="3" id="KW-0732">Signal</keyword>
<accession>A0A3B0A4X7</accession>
<name>A0A3B0A4X7_9ACTN</name>
<feature type="active site" description="Nucleophile" evidence="1">
    <location>
        <position position="65"/>
    </location>
</feature>
<dbReference type="AlphaFoldDB" id="A0A3B0A4X7"/>
<evidence type="ECO:0000256" key="2">
    <source>
        <dbReference type="PIRSR" id="PIRSR637460-2"/>
    </source>
</evidence>